<organism evidence="2 3">
    <name type="scientific">Sphingomonas astaxanthinifaciens DSM 22298</name>
    <dbReference type="NCBI Taxonomy" id="1123267"/>
    <lineage>
        <taxon>Bacteria</taxon>
        <taxon>Pseudomonadati</taxon>
        <taxon>Pseudomonadota</taxon>
        <taxon>Alphaproteobacteria</taxon>
        <taxon>Sphingomonadales</taxon>
        <taxon>Sphingomonadaceae</taxon>
        <taxon>Sphingomonas</taxon>
    </lineage>
</organism>
<reference evidence="3" key="1">
    <citation type="journal article" date="2019" name="Int. J. Syst. Evol. Microbiol.">
        <title>The Global Catalogue of Microorganisms (GCM) 10K type strain sequencing project: providing services to taxonomists for standard genome sequencing and annotation.</title>
        <authorList>
            <consortium name="The Broad Institute Genomics Platform"/>
            <consortium name="The Broad Institute Genome Sequencing Center for Infectious Disease"/>
            <person name="Wu L."/>
            <person name="Ma J."/>
        </authorList>
    </citation>
    <scope>NUCLEOTIDE SEQUENCE [LARGE SCALE GENOMIC DNA]</scope>
    <source>
        <strain evidence="3">NBRC 102146</strain>
    </source>
</reference>
<evidence type="ECO:0000256" key="1">
    <source>
        <dbReference type="SAM" id="MobiDB-lite"/>
    </source>
</evidence>
<proteinExistence type="predicted"/>
<name>A0ABQ5Z8R1_9SPHN</name>
<evidence type="ECO:0000313" key="3">
    <source>
        <dbReference type="Proteomes" id="UP001156703"/>
    </source>
</evidence>
<gene>
    <name evidence="2" type="ORF">GCM10007925_09640</name>
</gene>
<sequence>MRTRLSVCRRKAAYKSIDAAMAAAAAFDSGLRAYRCDRCQRAHLTSRRKGKRVPRPVSPVAATEKHDLTVV</sequence>
<keyword evidence="3" id="KW-1185">Reference proteome</keyword>
<feature type="compositionally biased region" description="Basic residues" evidence="1">
    <location>
        <begin position="45"/>
        <end position="54"/>
    </location>
</feature>
<protein>
    <submittedName>
        <fullName evidence="2">Uncharacterized protein</fullName>
    </submittedName>
</protein>
<comment type="caution">
    <text evidence="2">The sequence shown here is derived from an EMBL/GenBank/DDBJ whole genome shotgun (WGS) entry which is preliminary data.</text>
</comment>
<dbReference type="Proteomes" id="UP001156703">
    <property type="component" value="Unassembled WGS sequence"/>
</dbReference>
<feature type="region of interest" description="Disordered" evidence="1">
    <location>
        <begin position="45"/>
        <end position="71"/>
    </location>
</feature>
<evidence type="ECO:0000313" key="2">
    <source>
        <dbReference type="EMBL" id="GLR47253.1"/>
    </source>
</evidence>
<dbReference type="EMBL" id="BSOO01000007">
    <property type="protein sequence ID" value="GLR47253.1"/>
    <property type="molecule type" value="Genomic_DNA"/>
</dbReference>
<accession>A0ABQ5Z8R1</accession>
<dbReference type="RefSeq" id="WP_037504421.1">
    <property type="nucleotide sequence ID" value="NZ_BSOO01000007.1"/>
</dbReference>